<evidence type="ECO:0000256" key="1">
    <source>
        <dbReference type="SAM" id="MobiDB-lite"/>
    </source>
</evidence>
<sequence length="280" mass="31425">MEVRRGCEERRLGFGFQAREREEVKATANEWRSGVFVRRSGGAEVRRICEVRSNEAREREEVKATANEWRSGVFVRRSGGAEVRRICEVRSNEGYCLDFKREREIERDEMKANERGSDLVWDSGPNSSKSSPTHSSPPPSRPPPSPSLNLQTISSHLNSYDFRHSLIDIHNVSIIRSAIILFFAPRLSNGLYMGVATVCSAASLVFVSFKASYVFVSSNYGGFWGYSSGYVRAMVSAMFVSSLGLAIGQVVVAYRTSCGERRKLLVYKIDIEAEHLARCT</sequence>
<feature type="compositionally biased region" description="Basic and acidic residues" evidence="1">
    <location>
        <begin position="108"/>
        <end position="117"/>
    </location>
</feature>
<gene>
    <name evidence="3" type="ORF">PHJA_001334700</name>
</gene>
<keyword evidence="2" id="KW-1133">Transmembrane helix</keyword>
<keyword evidence="2" id="KW-0812">Transmembrane</keyword>
<keyword evidence="4" id="KW-1185">Reference proteome</keyword>
<dbReference type="PANTHER" id="PTHR34953">
    <property type="entry name" value="ALPHA/BETA HYDROLASE RELATED PROTEIN"/>
    <property type="match status" value="1"/>
</dbReference>
<protein>
    <submittedName>
        <fullName evidence="3">Uncharacterized protein</fullName>
    </submittedName>
</protein>
<feature type="compositionally biased region" description="Low complexity" evidence="1">
    <location>
        <begin position="123"/>
        <end position="134"/>
    </location>
</feature>
<feature type="transmembrane region" description="Helical" evidence="2">
    <location>
        <begin position="229"/>
        <end position="254"/>
    </location>
</feature>
<dbReference type="EMBL" id="BMAC01000259">
    <property type="protein sequence ID" value="GFP91906.1"/>
    <property type="molecule type" value="Genomic_DNA"/>
</dbReference>
<feature type="compositionally biased region" description="Pro residues" evidence="1">
    <location>
        <begin position="135"/>
        <end position="146"/>
    </location>
</feature>
<feature type="transmembrane region" description="Helical" evidence="2">
    <location>
        <begin position="190"/>
        <end position="209"/>
    </location>
</feature>
<dbReference type="Proteomes" id="UP000653305">
    <property type="component" value="Unassembled WGS sequence"/>
</dbReference>
<accession>A0A830BYP8</accession>
<reference evidence="3" key="1">
    <citation type="submission" date="2020-07" db="EMBL/GenBank/DDBJ databases">
        <title>Ethylene signaling mediates host invasion by parasitic plants.</title>
        <authorList>
            <person name="Yoshida S."/>
        </authorList>
    </citation>
    <scope>NUCLEOTIDE SEQUENCE</scope>
    <source>
        <strain evidence="3">Okayama</strain>
    </source>
</reference>
<comment type="caution">
    <text evidence="3">The sequence shown here is derived from an EMBL/GenBank/DDBJ whole genome shotgun (WGS) entry which is preliminary data.</text>
</comment>
<feature type="region of interest" description="Disordered" evidence="1">
    <location>
        <begin position="108"/>
        <end position="147"/>
    </location>
</feature>
<evidence type="ECO:0000256" key="2">
    <source>
        <dbReference type="SAM" id="Phobius"/>
    </source>
</evidence>
<organism evidence="3 4">
    <name type="scientific">Phtheirospermum japonicum</name>
    <dbReference type="NCBI Taxonomy" id="374723"/>
    <lineage>
        <taxon>Eukaryota</taxon>
        <taxon>Viridiplantae</taxon>
        <taxon>Streptophyta</taxon>
        <taxon>Embryophyta</taxon>
        <taxon>Tracheophyta</taxon>
        <taxon>Spermatophyta</taxon>
        <taxon>Magnoliopsida</taxon>
        <taxon>eudicotyledons</taxon>
        <taxon>Gunneridae</taxon>
        <taxon>Pentapetalae</taxon>
        <taxon>asterids</taxon>
        <taxon>lamiids</taxon>
        <taxon>Lamiales</taxon>
        <taxon>Orobanchaceae</taxon>
        <taxon>Orobanchaceae incertae sedis</taxon>
        <taxon>Phtheirospermum</taxon>
    </lineage>
</organism>
<dbReference type="PANTHER" id="PTHR34953:SF1">
    <property type="entry name" value="ALPHA_BETA HYDROLASE RELATED PROTEIN"/>
    <property type="match status" value="1"/>
</dbReference>
<evidence type="ECO:0000313" key="3">
    <source>
        <dbReference type="EMBL" id="GFP91906.1"/>
    </source>
</evidence>
<name>A0A830BYP8_9LAMI</name>
<keyword evidence="2" id="KW-0472">Membrane</keyword>
<proteinExistence type="predicted"/>
<dbReference type="OrthoDB" id="1914191at2759"/>
<evidence type="ECO:0000313" key="4">
    <source>
        <dbReference type="Proteomes" id="UP000653305"/>
    </source>
</evidence>
<dbReference type="AlphaFoldDB" id="A0A830BYP8"/>